<dbReference type="InterPro" id="IPR055178">
    <property type="entry name" value="RsdA/BaiN/AoA(So)-like_dom"/>
</dbReference>
<dbReference type="InterPro" id="IPR057661">
    <property type="entry name" value="RsdA/BaiN/AoA(So)_Rossmann"/>
</dbReference>
<evidence type="ECO:0000256" key="1">
    <source>
        <dbReference type="ARBA" id="ARBA00001974"/>
    </source>
</evidence>
<protein>
    <recommendedName>
        <fullName evidence="8">FAD-dependent oxidoreductase</fullName>
    </recommendedName>
</protein>
<keyword evidence="2" id="KW-0285">Flavoprotein</keyword>
<dbReference type="Pfam" id="PF22780">
    <property type="entry name" value="HI0933_like_1st"/>
    <property type="match status" value="1"/>
</dbReference>
<evidence type="ECO:0000313" key="7">
    <source>
        <dbReference type="Proteomes" id="UP000183206"/>
    </source>
</evidence>
<dbReference type="STRING" id="1805282.AUJ44_04325"/>
<dbReference type="PRINTS" id="PR00411">
    <property type="entry name" value="PNDRDTASEI"/>
</dbReference>
<feature type="domain" description="RsdA/BaiN/AoA(So)-like Rossmann fold-like" evidence="4">
    <location>
        <begin position="5"/>
        <end position="409"/>
    </location>
</feature>
<accession>A0A1J4V6G5</accession>
<dbReference type="Gene3D" id="3.50.50.60">
    <property type="entry name" value="FAD/NAD(P)-binding domain"/>
    <property type="match status" value="1"/>
</dbReference>
<proteinExistence type="predicted"/>
<evidence type="ECO:0000259" key="4">
    <source>
        <dbReference type="Pfam" id="PF03486"/>
    </source>
</evidence>
<dbReference type="Gene3D" id="1.10.8.260">
    <property type="entry name" value="HI0933 insert domain-like"/>
    <property type="match status" value="1"/>
</dbReference>
<sequence length="411" mass="45189">MGKYDLLVIGGGPSGMMAAGTAAKNGKKVLLLEKNANLGEKLKITGGGRCNITNATYDVRKFLSRFGESEQFLYSSFSRFGVRDTFDFFESRGLPLVVEARNRVFPKTQKASDVLKVMKKYVTRPTIDIIMNNPVLKIRKTENKITSVDTKNGTYSAGNYIIATGGVSHPETGSTGDGLKWLKNLGHTVKNSSPNIVPLKVADKWVKDLSGISLSFMKISFYVNGKKAFSKTGKILFTHFGISGPLVLNLARKIADLLHEGEVTAQIDCYPDTDIGSLEKNILNIFNRNKNKSFKNIVHEITPLGLSNALIEFHIIPDITDKVHSISKQNRHRIAELLKAMPMTVVGLMGMSRAVVSDGGVPLTEVDMRTMRSKLISNLYLTGDILHINRPSGGYSLQLCWTTGYVAGQLK</sequence>
<dbReference type="Pfam" id="PF03486">
    <property type="entry name" value="HI0933_like"/>
    <property type="match status" value="1"/>
</dbReference>
<dbReference type="InterPro" id="IPR004792">
    <property type="entry name" value="BaiN-like"/>
</dbReference>
<feature type="domain" description="RsdA/BaiN/AoA(So)-like insert" evidence="5">
    <location>
        <begin position="194"/>
        <end position="356"/>
    </location>
</feature>
<dbReference type="SUPFAM" id="SSF160996">
    <property type="entry name" value="HI0933 insert domain-like"/>
    <property type="match status" value="1"/>
</dbReference>
<evidence type="ECO:0008006" key="8">
    <source>
        <dbReference type="Google" id="ProtNLM"/>
    </source>
</evidence>
<evidence type="ECO:0000259" key="5">
    <source>
        <dbReference type="Pfam" id="PF22780"/>
    </source>
</evidence>
<evidence type="ECO:0000313" key="6">
    <source>
        <dbReference type="EMBL" id="OIO31595.1"/>
    </source>
</evidence>
<dbReference type="PRINTS" id="PR00368">
    <property type="entry name" value="FADPNR"/>
</dbReference>
<dbReference type="InterPro" id="IPR036188">
    <property type="entry name" value="FAD/NAD-bd_sf"/>
</dbReference>
<organism evidence="6 7">
    <name type="scientific">Candidatus Nomurabacteria bacterium CG1_02_47_685</name>
    <dbReference type="NCBI Taxonomy" id="1805282"/>
    <lineage>
        <taxon>Bacteria</taxon>
        <taxon>Candidatus Nomuraibacteriota</taxon>
    </lineage>
</organism>
<evidence type="ECO:0000256" key="2">
    <source>
        <dbReference type="ARBA" id="ARBA00022630"/>
    </source>
</evidence>
<dbReference type="PANTHER" id="PTHR42887:SF2">
    <property type="entry name" value="OS12G0638800 PROTEIN"/>
    <property type="match status" value="1"/>
</dbReference>
<name>A0A1J4V6G5_9BACT</name>
<gene>
    <name evidence="6" type="ORF">AUJ44_04325</name>
</gene>
<comment type="caution">
    <text evidence="6">The sequence shown here is derived from an EMBL/GenBank/DDBJ whole genome shotgun (WGS) entry which is preliminary data.</text>
</comment>
<dbReference type="NCBIfam" id="TIGR00275">
    <property type="entry name" value="aminoacetone oxidase family FAD-binding enzyme"/>
    <property type="match status" value="1"/>
</dbReference>
<dbReference type="EMBL" id="MNVO01000062">
    <property type="protein sequence ID" value="OIO31595.1"/>
    <property type="molecule type" value="Genomic_DNA"/>
</dbReference>
<keyword evidence="3" id="KW-0274">FAD</keyword>
<dbReference type="Gene3D" id="2.40.30.10">
    <property type="entry name" value="Translation factors"/>
    <property type="match status" value="1"/>
</dbReference>
<evidence type="ECO:0000256" key="3">
    <source>
        <dbReference type="ARBA" id="ARBA00022827"/>
    </source>
</evidence>
<dbReference type="AlphaFoldDB" id="A0A1J4V6G5"/>
<comment type="cofactor">
    <cofactor evidence="1">
        <name>FAD</name>
        <dbReference type="ChEBI" id="CHEBI:57692"/>
    </cofactor>
</comment>
<dbReference type="InterPro" id="IPR023166">
    <property type="entry name" value="BaiN-like_dom_sf"/>
</dbReference>
<dbReference type="Proteomes" id="UP000183206">
    <property type="component" value="Unassembled WGS sequence"/>
</dbReference>
<reference evidence="6 7" key="1">
    <citation type="journal article" date="2016" name="Environ. Microbiol.">
        <title>Genomic resolution of a cold subsurface aquifer community provides metabolic insights for novel microbes adapted to high CO concentrations.</title>
        <authorList>
            <person name="Probst A.J."/>
            <person name="Castelle C.J."/>
            <person name="Singh A."/>
            <person name="Brown C.T."/>
            <person name="Anantharaman K."/>
            <person name="Sharon I."/>
            <person name="Hug L.A."/>
            <person name="Burstein D."/>
            <person name="Emerson J.B."/>
            <person name="Thomas B.C."/>
            <person name="Banfield J.F."/>
        </authorList>
    </citation>
    <scope>NUCLEOTIDE SEQUENCE [LARGE SCALE GENOMIC DNA]</scope>
    <source>
        <strain evidence="6">CG1_02_47_685</strain>
    </source>
</reference>
<dbReference type="PANTHER" id="PTHR42887">
    <property type="entry name" value="OS12G0638800 PROTEIN"/>
    <property type="match status" value="1"/>
</dbReference>
<dbReference type="SUPFAM" id="SSF51905">
    <property type="entry name" value="FAD/NAD(P)-binding domain"/>
    <property type="match status" value="1"/>
</dbReference>